<evidence type="ECO:0000256" key="4">
    <source>
        <dbReference type="SAM" id="MobiDB-lite"/>
    </source>
</evidence>
<name>W2SCT9_CYPE1</name>
<feature type="transmembrane region" description="Helical" evidence="5">
    <location>
        <begin position="7"/>
        <end position="27"/>
    </location>
</feature>
<keyword evidence="2" id="KW-0328">Glycosyltransferase</keyword>
<keyword evidence="7" id="KW-1185">Reference proteome</keyword>
<dbReference type="VEuPathDB" id="FungiDB:HMPREF1541_09577"/>
<dbReference type="GeneID" id="19976916"/>
<dbReference type="STRING" id="1220924.W2SCT9"/>
<evidence type="ECO:0000313" key="7">
    <source>
        <dbReference type="Proteomes" id="UP000030752"/>
    </source>
</evidence>
<evidence type="ECO:0000313" key="6">
    <source>
        <dbReference type="EMBL" id="ETN45744.1"/>
    </source>
</evidence>
<feature type="region of interest" description="Disordered" evidence="4">
    <location>
        <begin position="37"/>
        <end position="58"/>
    </location>
</feature>
<protein>
    <recommendedName>
        <fullName evidence="8">Galactosyl transferase GMA12/MNN10 family protein</fullName>
    </recommendedName>
</protein>
<evidence type="ECO:0000256" key="2">
    <source>
        <dbReference type="ARBA" id="ARBA00022676"/>
    </source>
</evidence>
<dbReference type="InterPro" id="IPR029044">
    <property type="entry name" value="Nucleotide-diphossugar_trans"/>
</dbReference>
<dbReference type="Gene3D" id="3.90.550.10">
    <property type="entry name" value="Spore Coat Polysaccharide Biosynthesis Protein SpsA, Chain A"/>
    <property type="match status" value="1"/>
</dbReference>
<dbReference type="GO" id="GO:0000139">
    <property type="term" value="C:Golgi membrane"/>
    <property type="evidence" value="ECO:0007669"/>
    <property type="project" value="TreeGrafter"/>
</dbReference>
<dbReference type="GO" id="GO:0006487">
    <property type="term" value="P:protein N-linked glycosylation"/>
    <property type="evidence" value="ECO:0007669"/>
    <property type="project" value="TreeGrafter"/>
</dbReference>
<dbReference type="HOGENOM" id="CLU_039079_2_2_1"/>
<dbReference type="InterPro" id="IPR008630">
    <property type="entry name" value="Glyco_trans_34"/>
</dbReference>
<comment type="similarity">
    <text evidence="1">Belongs to the glycosyltransferase 34 family.</text>
</comment>
<keyword evidence="3" id="KW-0808">Transferase</keyword>
<dbReference type="Pfam" id="PF05637">
    <property type="entry name" value="Glyco_transf_34"/>
    <property type="match status" value="1"/>
</dbReference>
<feature type="compositionally biased region" description="Polar residues" evidence="4">
    <location>
        <begin position="253"/>
        <end position="262"/>
    </location>
</feature>
<sequence length="339" mass="39262">MTHGKRVSNLNWILFAILTVLTIEALFRRHHETTSNTITQNSVSTQSSPAVLQHSLQSPTHSKVGKLFMQYGPLNPMYERALATHIPHNEQHGYRMSILRRPTVKFLWSKPAFMLSHILQELEKPEAQRLEWFFWFDSDMLLLNPNIPLESFLPPRQHWNHIRALVVQDRNGLNTGAFALRVDRWSAMFLAATLATPHALPHLKLKYNDQSAMEYWLQSDLYRNSTMHVPQRWLNAYPGRRGNTPGLPADPNAPQSAAQRQPFTVREGDLAVHFAGGGDTRAPRMLPWLDVAEQRLKRWEVAWNETTYPGEISEFWEREAGGEWERVEAMREKCGYQYS</sequence>
<dbReference type="PANTHER" id="PTHR31306:SF8">
    <property type="entry name" value="GLYCOSYLTRANSFERASE FAMILY 34 PROTEIN"/>
    <property type="match status" value="1"/>
</dbReference>
<dbReference type="SUPFAM" id="SSF53448">
    <property type="entry name" value="Nucleotide-diphospho-sugar transferases"/>
    <property type="match status" value="1"/>
</dbReference>
<dbReference type="eggNOG" id="ENOG502SHP1">
    <property type="taxonomic scope" value="Eukaryota"/>
</dbReference>
<dbReference type="OrthoDB" id="407658at2759"/>
<evidence type="ECO:0000256" key="5">
    <source>
        <dbReference type="SAM" id="Phobius"/>
    </source>
</evidence>
<dbReference type="RefSeq" id="XP_008712472.1">
    <property type="nucleotide sequence ID" value="XM_008714250.1"/>
</dbReference>
<organism evidence="6 7">
    <name type="scientific">Cyphellophora europaea (strain CBS 101466)</name>
    <name type="common">Phialophora europaea</name>
    <dbReference type="NCBI Taxonomy" id="1220924"/>
    <lineage>
        <taxon>Eukaryota</taxon>
        <taxon>Fungi</taxon>
        <taxon>Dikarya</taxon>
        <taxon>Ascomycota</taxon>
        <taxon>Pezizomycotina</taxon>
        <taxon>Eurotiomycetes</taxon>
        <taxon>Chaetothyriomycetidae</taxon>
        <taxon>Chaetothyriales</taxon>
        <taxon>Cyphellophoraceae</taxon>
        <taxon>Cyphellophora</taxon>
    </lineage>
</organism>
<keyword evidence="5" id="KW-0472">Membrane</keyword>
<keyword evidence="5" id="KW-0812">Transmembrane</keyword>
<dbReference type="GO" id="GO:0016757">
    <property type="term" value="F:glycosyltransferase activity"/>
    <property type="evidence" value="ECO:0007669"/>
    <property type="project" value="UniProtKB-KW"/>
</dbReference>
<dbReference type="EMBL" id="KB822712">
    <property type="protein sequence ID" value="ETN45744.1"/>
    <property type="molecule type" value="Genomic_DNA"/>
</dbReference>
<keyword evidence="5" id="KW-1133">Transmembrane helix</keyword>
<feature type="region of interest" description="Disordered" evidence="4">
    <location>
        <begin position="240"/>
        <end position="262"/>
    </location>
</feature>
<gene>
    <name evidence="6" type="ORF">HMPREF1541_09577</name>
</gene>
<dbReference type="InParanoid" id="W2SCT9"/>
<reference evidence="6 7" key="1">
    <citation type="submission" date="2013-03" db="EMBL/GenBank/DDBJ databases">
        <title>The Genome Sequence of Phialophora europaea CBS 101466.</title>
        <authorList>
            <consortium name="The Broad Institute Genomics Platform"/>
            <person name="Cuomo C."/>
            <person name="de Hoog S."/>
            <person name="Gorbushina A."/>
            <person name="Walker B."/>
            <person name="Young S.K."/>
            <person name="Zeng Q."/>
            <person name="Gargeya S."/>
            <person name="Fitzgerald M."/>
            <person name="Haas B."/>
            <person name="Abouelleil A."/>
            <person name="Allen A.W."/>
            <person name="Alvarado L."/>
            <person name="Arachchi H.M."/>
            <person name="Berlin A.M."/>
            <person name="Chapman S.B."/>
            <person name="Gainer-Dewar J."/>
            <person name="Goldberg J."/>
            <person name="Griggs A."/>
            <person name="Gujja S."/>
            <person name="Hansen M."/>
            <person name="Howarth C."/>
            <person name="Imamovic A."/>
            <person name="Ireland A."/>
            <person name="Larimer J."/>
            <person name="McCowan C."/>
            <person name="Murphy C."/>
            <person name="Pearson M."/>
            <person name="Poon T.W."/>
            <person name="Priest M."/>
            <person name="Roberts A."/>
            <person name="Saif S."/>
            <person name="Shea T."/>
            <person name="Sisk P."/>
            <person name="Sykes S."/>
            <person name="Wortman J."/>
            <person name="Nusbaum C."/>
            <person name="Birren B."/>
        </authorList>
    </citation>
    <scope>NUCLEOTIDE SEQUENCE [LARGE SCALE GENOMIC DNA]</scope>
    <source>
        <strain evidence="6 7">CBS 101466</strain>
    </source>
</reference>
<dbReference type="PANTHER" id="PTHR31306">
    <property type="entry name" value="ALPHA-1,6-MANNOSYLTRANSFERASE MNN11-RELATED"/>
    <property type="match status" value="1"/>
</dbReference>
<dbReference type="AlphaFoldDB" id="W2SCT9"/>
<accession>W2SCT9</accession>
<evidence type="ECO:0000256" key="1">
    <source>
        <dbReference type="ARBA" id="ARBA00005664"/>
    </source>
</evidence>
<evidence type="ECO:0008006" key="8">
    <source>
        <dbReference type="Google" id="ProtNLM"/>
    </source>
</evidence>
<proteinExistence type="inferred from homology"/>
<evidence type="ECO:0000256" key="3">
    <source>
        <dbReference type="ARBA" id="ARBA00022679"/>
    </source>
</evidence>
<dbReference type="Proteomes" id="UP000030752">
    <property type="component" value="Unassembled WGS sequence"/>
</dbReference>